<reference evidence="1 2" key="1">
    <citation type="submission" date="2016-07" db="EMBL/GenBank/DDBJ databases">
        <title>Pervasive Adenine N6-methylation of Active Genes in Fungi.</title>
        <authorList>
            <consortium name="DOE Joint Genome Institute"/>
            <person name="Mondo S.J."/>
            <person name="Dannebaum R.O."/>
            <person name="Kuo R.C."/>
            <person name="Labutti K."/>
            <person name="Haridas S."/>
            <person name="Kuo A."/>
            <person name="Salamov A."/>
            <person name="Ahrendt S.R."/>
            <person name="Lipzen A."/>
            <person name="Sullivan W."/>
            <person name="Andreopoulos W.B."/>
            <person name="Clum A."/>
            <person name="Lindquist E."/>
            <person name="Daum C."/>
            <person name="Ramamoorthy G.K."/>
            <person name="Gryganskyi A."/>
            <person name="Culley D."/>
            <person name="Magnuson J.K."/>
            <person name="James T.Y."/>
            <person name="O'Malley M.A."/>
            <person name="Stajich J.E."/>
            <person name="Spatafora J.W."/>
            <person name="Visel A."/>
            <person name="Grigoriev I.V."/>
        </authorList>
    </citation>
    <scope>NUCLEOTIDE SEQUENCE [LARGE SCALE GENOMIC DNA]</scope>
    <source>
        <strain evidence="1 2">ATCC 12442</strain>
    </source>
</reference>
<name>A0A1Y1VYX0_9FUNG</name>
<organism evidence="1 2">
    <name type="scientific">Linderina pennispora</name>
    <dbReference type="NCBI Taxonomy" id="61395"/>
    <lineage>
        <taxon>Eukaryota</taxon>
        <taxon>Fungi</taxon>
        <taxon>Fungi incertae sedis</taxon>
        <taxon>Zoopagomycota</taxon>
        <taxon>Kickxellomycotina</taxon>
        <taxon>Kickxellomycetes</taxon>
        <taxon>Kickxellales</taxon>
        <taxon>Kickxellaceae</taxon>
        <taxon>Linderina</taxon>
    </lineage>
</organism>
<comment type="caution">
    <text evidence="1">The sequence shown here is derived from an EMBL/GenBank/DDBJ whole genome shotgun (WGS) entry which is preliminary data.</text>
</comment>
<dbReference type="AlphaFoldDB" id="A0A1Y1VYX0"/>
<gene>
    <name evidence="1" type="ORF">DL89DRAFT_295340</name>
</gene>
<dbReference type="RefSeq" id="XP_040740441.1">
    <property type="nucleotide sequence ID" value="XM_040890629.1"/>
</dbReference>
<keyword evidence="2" id="KW-1185">Reference proteome</keyword>
<proteinExistence type="predicted"/>
<dbReference type="OrthoDB" id="10541696at2759"/>
<accession>A0A1Y1VYX0</accession>
<evidence type="ECO:0000313" key="1">
    <source>
        <dbReference type="EMBL" id="ORX66453.1"/>
    </source>
</evidence>
<dbReference type="EMBL" id="MCFD01000015">
    <property type="protein sequence ID" value="ORX66453.1"/>
    <property type="molecule type" value="Genomic_DNA"/>
</dbReference>
<dbReference type="GeneID" id="63807277"/>
<dbReference type="Proteomes" id="UP000193922">
    <property type="component" value="Unassembled WGS sequence"/>
</dbReference>
<sequence length="391" mass="43604">MDSGQSAVVYRGYFKKKPIASDQPIAYSVRIDGRDLSVIANPSARSHVLVSGGFGGVASAKKEGLIKGAWSFTDFKGNAYKWDVKFSGSKWWLYDAVNQEVAFFERKPWRVEIEGFLFIRQRGHLQKFDINKSMIINSHPVSTRIDEFFIESSYAETFIQKMIDGKAASSIGIDPATTPFSDILNTTSPSSIVQLDQWNQQLAEMVIGMQQRLAELIANQHAKSALSPPQLTTSKAPAALDMDKAGIDISTAVPQCDCPSDIKYRVRRIYTVDCVKDRSISVKRHLQKYGITSSMIIYSHPINDRFDEFIVESTYADTFVHALYDAHAVAVIGYNLSGVVSQAISLGAPVPTYSQYCRSLVSAYKIARGTKQFRSKEFLQEYAAEIGIRLL</sequence>
<evidence type="ECO:0000313" key="2">
    <source>
        <dbReference type="Proteomes" id="UP000193922"/>
    </source>
</evidence>
<protein>
    <submittedName>
        <fullName evidence="1">Uncharacterized protein</fullName>
    </submittedName>
</protein>